<reference evidence="3" key="1">
    <citation type="journal article" date="2023" name="Int. J. Syst. Evol. Microbiol.">
        <title>Mesoterricola silvestris gen. nov., sp. nov., Mesoterricola sediminis sp. nov., Geothrix oryzae sp. nov., Geothrix edaphica sp. nov., Geothrix rubra sp. nov., and Geothrix limicola sp. nov., six novel members of Acidobacteriota isolated from soils.</title>
        <authorList>
            <person name="Itoh H."/>
            <person name="Sugisawa Y."/>
            <person name="Mise K."/>
            <person name="Xu Z."/>
            <person name="Kuniyasu M."/>
            <person name="Ushijima N."/>
            <person name="Kawano K."/>
            <person name="Kobayashi E."/>
            <person name="Shiratori Y."/>
            <person name="Masuda Y."/>
            <person name="Senoo K."/>
        </authorList>
    </citation>
    <scope>NUCLEOTIDE SEQUENCE [LARGE SCALE GENOMIC DNA]</scope>
    <source>
        <strain evidence="3">W79</strain>
    </source>
</reference>
<feature type="signal peptide" evidence="1">
    <location>
        <begin position="1"/>
        <end position="17"/>
    </location>
</feature>
<organism evidence="2 3">
    <name type="scientific">Mesoterricola silvestris</name>
    <dbReference type="NCBI Taxonomy" id="2927979"/>
    <lineage>
        <taxon>Bacteria</taxon>
        <taxon>Pseudomonadati</taxon>
        <taxon>Acidobacteriota</taxon>
        <taxon>Holophagae</taxon>
        <taxon>Holophagales</taxon>
        <taxon>Holophagaceae</taxon>
        <taxon>Mesoterricola</taxon>
    </lineage>
</organism>
<dbReference type="RefSeq" id="WP_316415746.1">
    <property type="nucleotide sequence ID" value="NZ_AP027080.1"/>
</dbReference>
<evidence type="ECO:0000313" key="3">
    <source>
        <dbReference type="Proteomes" id="UP001238179"/>
    </source>
</evidence>
<name>A0AA48GKE8_9BACT</name>
<proteinExistence type="predicted"/>
<feature type="chain" id="PRO_5041399423" description="DUF481 domain-containing protein" evidence="1">
    <location>
        <begin position="18"/>
        <end position="282"/>
    </location>
</feature>
<evidence type="ECO:0000313" key="2">
    <source>
        <dbReference type="EMBL" id="BDU72834.1"/>
    </source>
</evidence>
<sequence length="282" mass="30007">MPRTALPLLLVSLSLAAAEPPAQPWTDKASLSMVSLSGNAQGQTLGLSNEFKYTGPVSSFAFNAGAVRVSTTTIAYSAVGTSPTQYDVKETRTTVTTAESYLANGRYDHTIDTAFFAFGALGWDRNVPSGISSRTVTSAGMGYAWVKTEALRFRTDLGGGYTRIKPVFETPGFQDSFGTWNLTVDFARKAGAAGLVTSNLEVSTSMKDTSAYLAVWKNAFTTNLGKRLALKVGYDCTYNNAPAYLAVDILQAGAVPPVVLGKAPVRLRKLDTVLTTSLVISL</sequence>
<evidence type="ECO:0000256" key="1">
    <source>
        <dbReference type="SAM" id="SignalP"/>
    </source>
</evidence>
<dbReference type="Proteomes" id="UP001238179">
    <property type="component" value="Chromosome"/>
</dbReference>
<gene>
    <name evidence="2" type="ORF">METEAL_20080</name>
</gene>
<dbReference type="EMBL" id="AP027080">
    <property type="protein sequence ID" value="BDU72834.1"/>
    <property type="molecule type" value="Genomic_DNA"/>
</dbReference>
<protein>
    <recommendedName>
        <fullName evidence="4">DUF481 domain-containing protein</fullName>
    </recommendedName>
</protein>
<dbReference type="KEGG" id="msil:METEAL_20080"/>
<keyword evidence="1" id="KW-0732">Signal</keyword>
<evidence type="ECO:0008006" key="4">
    <source>
        <dbReference type="Google" id="ProtNLM"/>
    </source>
</evidence>
<keyword evidence="3" id="KW-1185">Reference proteome</keyword>
<accession>A0AA48GKE8</accession>
<dbReference type="InterPro" id="IPR007433">
    <property type="entry name" value="DUF481"/>
</dbReference>
<dbReference type="AlphaFoldDB" id="A0AA48GKE8"/>
<dbReference type="Pfam" id="PF04338">
    <property type="entry name" value="DUF481"/>
    <property type="match status" value="1"/>
</dbReference>